<keyword evidence="2" id="KW-0012">Acyltransferase</keyword>
<dbReference type="EMBL" id="JAZDRP010000002">
    <property type="protein sequence ID" value="MEE2525251.1"/>
    <property type="molecule type" value="Genomic_DNA"/>
</dbReference>
<name>A0ABU7LMU6_9PROT</name>
<evidence type="ECO:0000313" key="5">
    <source>
        <dbReference type="EMBL" id="MEE2525251.1"/>
    </source>
</evidence>
<sequence length="372" mass="40378">MRDCIIRSVGWTVPDNTISNKELVEAFNAYADKFNAENAAAIAAGTLDAKPHSSEQFIEQASGILNRHVIDKDGLLDINRMRPRLPSRGKDAMGLQAEFGLSAAKKALAKAGRTAADIDGVIVASSAQQRNFPAVAIEIQEALGIEGGWAFDMTMACASAIFAMQQSRELIRNGQADAILIVCPEIMSAINDYKRRDVHFIFGDAAAAVLLEAGDREPGGWELKGVKLQTKWSNALRSDFGFMNHTEFEDGEHFEALVDQDGHRVFRDVIPMASALSSQLISELGYTPQDIRRGWLHQANIRIVQAVVKKALEREPDADAAPIILNEYGNTSSSSVLMTFDLNSDDMAAGERGLMCAFGAGYGCGAAIVEKR</sequence>
<dbReference type="PANTHER" id="PTHR34069:SF2">
    <property type="entry name" value="BETA-KETOACYL-[ACYL-CARRIER-PROTEIN] SYNTHASE III"/>
    <property type="match status" value="1"/>
</dbReference>
<feature type="domain" description="Beta-ketoacyl-[acyl-carrier-protein] synthase III C-terminal" evidence="3">
    <location>
        <begin position="283"/>
        <end position="370"/>
    </location>
</feature>
<dbReference type="Gene3D" id="3.40.47.10">
    <property type="match status" value="2"/>
</dbReference>
<dbReference type="InterPro" id="IPR013747">
    <property type="entry name" value="ACP_syn_III_C"/>
</dbReference>
<dbReference type="SUPFAM" id="SSF53901">
    <property type="entry name" value="Thiolase-like"/>
    <property type="match status" value="1"/>
</dbReference>
<keyword evidence="6" id="KW-1185">Reference proteome</keyword>
<dbReference type="NCBIfam" id="NF005703">
    <property type="entry name" value="PRK07515.1"/>
    <property type="match status" value="1"/>
</dbReference>
<dbReference type="InterPro" id="IPR013751">
    <property type="entry name" value="ACP_syn_III_N"/>
</dbReference>
<accession>A0ABU7LMU6</accession>
<protein>
    <submittedName>
        <fullName evidence="5">Beta-ketoacyl-ACP synthase III</fullName>
    </submittedName>
</protein>
<proteinExistence type="predicted"/>
<keyword evidence="1" id="KW-0808">Transferase</keyword>
<gene>
    <name evidence="5" type="ORF">V0U79_02660</name>
</gene>
<dbReference type="InterPro" id="IPR016039">
    <property type="entry name" value="Thiolase-like"/>
</dbReference>
<dbReference type="Proteomes" id="UP001354971">
    <property type="component" value="Unassembled WGS sequence"/>
</dbReference>
<evidence type="ECO:0000313" key="6">
    <source>
        <dbReference type="Proteomes" id="UP001354971"/>
    </source>
</evidence>
<reference evidence="5 6" key="1">
    <citation type="submission" date="2024-01" db="EMBL/GenBank/DDBJ databases">
        <title>Hyphobacterium bacterium isolated from marine sediment.</title>
        <authorList>
            <person name="Zhao S."/>
        </authorList>
    </citation>
    <scope>NUCLEOTIDE SEQUENCE [LARGE SCALE GENOMIC DNA]</scope>
    <source>
        <strain evidence="6">HN65</strain>
    </source>
</reference>
<dbReference type="Pfam" id="PF08541">
    <property type="entry name" value="ACP_syn_III_C"/>
    <property type="match status" value="1"/>
</dbReference>
<evidence type="ECO:0000256" key="1">
    <source>
        <dbReference type="ARBA" id="ARBA00022679"/>
    </source>
</evidence>
<evidence type="ECO:0000259" key="3">
    <source>
        <dbReference type="Pfam" id="PF08541"/>
    </source>
</evidence>
<dbReference type="PANTHER" id="PTHR34069">
    <property type="entry name" value="3-OXOACYL-[ACYL-CARRIER-PROTEIN] SYNTHASE 3"/>
    <property type="match status" value="1"/>
</dbReference>
<evidence type="ECO:0000259" key="4">
    <source>
        <dbReference type="Pfam" id="PF08545"/>
    </source>
</evidence>
<organism evidence="5 6">
    <name type="scientific">Hyphobacterium lacteum</name>
    <dbReference type="NCBI Taxonomy" id="3116575"/>
    <lineage>
        <taxon>Bacteria</taxon>
        <taxon>Pseudomonadati</taxon>
        <taxon>Pseudomonadota</taxon>
        <taxon>Alphaproteobacteria</taxon>
        <taxon>Maricaulales</taxon>
        <taxon>Maricaulaceae</taxon>
        <taxon>Hyphobacterium</taxon>
    </lineage>
</organism>
<evidence type="ECO:0000256" key="2">
    <source>
        <dbReference type="ARBA" id="ARBA00023315"/>
    </source>
</evidence>
<dbReference type="Pfam" id="PF08545">
    <property type="entry name" value="ACP_syn_III"/>
    <property type="match status" value="1"/>
</dbReference>
<dbReference type="RefSeq" id="WP_330197916.1">
    <property type="nucleotide sequence ID" value="NZ_JAZDRP010000002.1"/>
</dbReference>
<feature type="domain" description="Beta-ketoacyl-[acyl-carrier-protein] synthase III N-terminal" evidence="4">
    <location>
        <begin position="151"/>
        <end position="230"/>
    </location>
</feature>
<comment type="caution">
    <text evidence="5">The sequence shown here is derived from an EMBL/GenBank/DDBJ whole genome shotgun (WGS) entry which is preliminary data.</text>
</comment>
<dbReference type="CDD" id="cd00830">
    <property type="entry name" value="KAS_III"/>
    <property type="match status" value="1"/>
</dbReference>